<sequence length="65" mass="7706">MRSVSFSCLVIVLMTQPMLRTTRSQSSWMGRRHKTRIYTSLSYLSLCIELTLRICKLRPIDNSYY</sequence>
<comment type="caution">
    <text evidence="1">The sequence shown here is derived from an EMBL/GenBank/DDBJ whole genome shotgun (WGS) entry which is preliminary data.</text>
</comment>
<dbReference type="Proteomes" id="UP000683417">
    <property type="component" value="Unassembled WGS sequence"/>
</dbReference>
<gene>
    <name evidence="1" type="ORF">BGTH12_LOCUS109</name>
</gene>
<reference evidence="1" key="1">
    <citation type="submission" date="2020-10" db="EMBL/GenBank/DDBJ databases">
        <authorList>
            <person name="Muller C M."/>
        </authorList>
    </citation>
    <scope>NUCLEOTIDE SEQUENCE</scope>
    <source>
        <strain evidence="1">THUN-12</strain>
    </source>
</reference>
<organism evidence="1 2">
    <name type="scientific">Blumeria graminis f. sp. triticale</name>
    <dbReference type="NCBI Taxonomy" id="1689686"/>
    <lineage>
        <taxon>Eukaryota</taxon>
        <taxon>Fungi</taxon>
        <taxon>Dikarya</taxon>
        <taxon>Ascomycota</taxon>
        <taxon>Pezizomycotina</taxon>
        <taxon>Leotiomycetes</taxon>
        <taxon>Erysiphales</taxon>
        <taxon>Erysiphaceae</taxon>
        <taxon>Blumeria</taxon>
    </lineage>
</organism>
<dbReference type="EMBL" id="CAJHIT010000001">
    <property type="protein sequence ID" value="CAD6498751.1"/>
    <property type="molecule type" value="Genomic_DNA"/>
</dbReference>
<protein>
    <submittedName>
        <fullName evidence="1">BgTH12-04412</fullName>
    </submittedName>
</protein>
<evidence type="ECO:0000313" key="1">
    <source>
        <dbReference type="EMBL" id="CAD6498751.1"/>
    </source>
</evidence>
<proteinExistence type="predicted"/>
<evidence type="ECO:0000313" key="2">
    <source>
        <dbReference type="Proteomes" id="UP000683417"/>
    </source>
</evidence>
<dbReference type="AlphaFoldDB" id="A0A9W4CUN5"/>
<name>A0A9W4CUN5_BLUGR</name>
<accession>A0A9W4CUN5</accession>